<evidence type="ECO:0000256" key="3">
    <source>
        <dbReference type="ARBA" id="ARBA00022723"/>
    </source>
</evidence>
<evidence type="ECO:0000313" key="12">
    <source>
        <dbReference type="Proteomes" id="UP000714420"/>
    </source>
</evidence>
<dbReference type="PANTHER" id="PTHR43126:SF2">
    <property type="entry name" value="D-ALANYL-D-ALANINE DIPEPTIDASE"/>
    <property type="match status" value="1"/>
</dbReference>
<keyword evidence="3 9" id="KW-0479">Metal-binding</keyword>
<evidence type="ECO:0000256" key="2">
    <source>
        <dbReference type="ARBA" id="ARBA00022670"/>
    </source>
</evidence>
<dbReference type="HAMAP" id="MF_01924">
    <property type="entry name" value="A_A_dipeptidase"/>
    <property type="match status" value="1"/>
</dbReference>
<sequence>MLFVFSISVVGRYSEENQIKETLKGKRHLTKTEMSMENNGYVDVLTLDKSLKVSLMYTRPDNFTGRVLYDDLTRAYLHPLAAGAVVKAQKRLQELRPDLSLKIYDAARPMSIQKKMWDVVKNTGHSFYVSNPANGGGLHNYGLAVDITLCRLDGDTIPMGTKVDNMTYMSHIDKEEMLLRQKKISMEAYNNRLLLREVMRYAGFKPLKTEWWHFNLRSRAQAKKYFKVIK</sequence>
<evidence type="ECO:0000256" key="6">
    <source>
        <dbReference type="ARBA" id="ARBA00022997"/>
    </source>
</evidence>
<evidence type="ECO:0000256" key="7">
    <source>
        <dbReference type="ARBA" id="ARBA00023049"/>
    </source>
</evidence>
<evidence type="ECO:0000256" key="1">
    <source>
        <dbReference type="ARBA" id="ARBA00001362"/>
    </source>
</evidence>
<evidence type="ECO:0000256" key="10">
    <source>
        <dbReference type="PIRNR" id="PIRNR026671"/>
    </source>
</evidence>
<dbReference type="RefSeq" id="WP_172271993.1">
    <property type="nucleotide sequence ID" value="NZ_CATJPT010000136.1"/>
</dbReference>
<proteinExistence type="inferred from homology"/>
<keyword evidence="12" id="KW-1185">Reference proteome</keyword>
<comment type="cofactor">
    <cofactor evidence="9">
        <name>Zn(2+)</name>
        <dbReference type="ChEBI" id="CHEBI:29105"/>
    </cofactor>
    <text evidence="9">Binds 1 zinc ion per subunit.</text>
</comment>
<feature type="binding site" evidence="9">
    <location>
        <position position="213"/>
    </location>
    <ligand>
        <name>Zn(2+)</name>
        <dbReference type="ChEBI" id="CHEBI:29105"/>
        <note>catalytic</note>
    </ligand>
</feature>
<keyword evidence="6 9" id="KW-0224">Dipeptidase</keyword>
<comment type="function">
    <text evidence="9 10">Catalyzes hydrolysis of the D-alanyl-D-alanine dipeptide.</text>
</comment>
<evidence type="ECO:0000256" key="8">
    <source>
        <dbReference type="ARBA" id="ARBA00023316"/>
    </source>
</evidence>
<feature type="binding site" evidence="9">
    <location>
        <position position="146"/>
    </location>
    <ligand>
        <name>Zn(2+)</name>
        <dbReference type="ChEBI" id="CHEBI:29105"/>
        <note>catalytic</note>
    </ligand>
</feature>
<evidence type="ECO:0000256" key="4">
    <source>
        <dbReference type="ARBA" id="ARBA00022801"/>
    </source>
</evidence>
<keyword evidence="8 10" id="KW-0961">Cell wall biogenesis/degradation</keyword>
<feature type="binding site" evidence="9">
    <location>
        <position position="139"/>
    </location>
    <ligand>
        <name>Zn(2+)</name>
        <dbReference type="ChEBI" id="CHEBI:29105"/>
        <note>catalytic</note>
    </ligand>
</feature>
<keyword evidence="2 9" id="KW-0645">Protease</keyword>
<protein>
    <recommendedName>
        <fullName evidence="9 10">D-alanyl-D-alanine dipeptidase</fullName>
        <shortName evidence="9 10">D-Ala-D-Ala dipeptidase</shortName>
        <ecNumber evidence="9 10">3.4.13.22</ecNumber>
    </recommendedName>
</protein>
<feature type="site" description="Transition state stabilizer" evidence="9">
    <location>
        <position position="108"/>
    </location>
</feature>
<reference evidence="11 12" key="1">
    <citation type="submission" date="2020-05" db="EMBL/GenBank/DDBJ databases">
        <title>Distinct polysaccharide utilization as determinants for interspecies competition between intestinal Prevotella spp.</title>
        <authorList>
            <person name="Galvez E.J.C."/>
            <person name="Iljazovic A."/>
            <person name="Strowig T."/>
        </authorList>
    </citation>
    <scope>NUCLEOTIDE SEQUENCE [LARGE SCALE GENOMIC DNA]</scope>
    <source>
        <strain evidence="11 12">PMUR</strain>
    </source>
</reference>
<organism evidence="11 12">
    <name type="scientific">Xylanibacter muris</name>
    <dbReference type="NCBI Taxonomy" id="2736290"/>
    <lineage>
        <taxon>Bacteria</taxon>
        <taxon>Pseudomonadati</taxon>
        <taxon>Bacteroidota</taxon>
        <taxon>Bacteroidia</taxon>
        <taxon>Bacteroidales</taxon>
        <taxon>Prevotellaceae</taxon>
        <taxon>Xylanibacter</taxon>
    </lineage>
</organism>
<evidence type="ECO:0000256" key="9">
    <source>
        <dbReference type="HAMAP-Rule" id="MF_01924"/>
    </source>
</evidence>
<accession>A0ABX2AIE5</accession>
<evidence type="ECO:0000313" key="11">
    <source>
        <dbReference type="EMBL" id="NPD90783.1"/>
    </source>
</evidence>
<gene>
    <name evidence="11" type="ORF">HPS56_00155</name>
</gene>
<dbReference type="PANTHER" id="PTHR43126">
    <property type="entry name" value="D-ALANYL-D-ALANINE DIPEPTIDASE"/>
    <property type="match status" value="1"/>
</dbReference>
<dbReference type="EMBL" id="JABKKF010000001">
    <property type="protein sequence ID" value="NPD90783.1"/>
    <property type="molecule type" value="Genomic_DNA"/>
</dbReference>
<keyword evidence="4 9" id="KW-0378">Hydrolase</keyword>
<comment type="similarity">
    <text evidence="9 10">Belongs to the peptidase M15D family.</text>
</comment>
<comment type="catalytic activity">
    <reaction evidence="1 9 10">
        <text>D-alanyl-D-alanine + H2O = 2 D-alanine</text>
        <dbReference type="Rhea" id="RHEA:20661"/>
        <dbReference type="ChEBI" id="CHEBI:15377"/>
        <dbReference type="ChEBI" id="CHEBI:57416"/>
        <dbReference type="ChEBI" id="CHEBI:57822"/>
        <dbReference type="EC" id="3.4.13.22"/>
    </reaction>
</comment>
<evidence type="ECO:0000256" key="5">
    <source>
        <dbReference type="ARBA" id="ARBA00022833"/>
    </source>
</evidence>
<name>A0ABX2AIE5_9BACT</name>
<keyword evidence="5 9" id="KW-0862">Zinc</keyword>
<dbReference type="CDD" id="cd14840">
    <property type="entry name" value="D-Ala-D-Ala_dipeptidase_Aad"/>
    <property type="match status" value="1"/>
</dbReference>
<dbReference type="PIRSF" id="PIRSF026671">
    <property type="entry name" value="AA_dipeptidase"/>
    <property type="match status" value="1"/>
</dbReference>
<dbReference type="SUPFAM" id="SSF55166">
    <property type="entry name" value="Hedgehog/DD-peptidase"/>
    <property type="match status" value="1"/>
</dbReference>
<feature type="active site" description="Proton donor/acceptor" evidence="9">
    <location>
        <position position="210"/>
    </location>
</feature>
<dbReference type="EC" id="3.4.13.22" evidence="9 10"/>
<dbReference type="Pfam" id="PF01427">
    <property type="entry name" value="Peptidase_M15"/>
    <property type="match status" value="1"/>
</dbReference>
<dbReference type="Proteomes" id="UP000714420">
    <property type="component" value="Unassembled WGS sequence"/>
</dbReference>
<comment type="caution">
    <text evidence="11">The sequence shown here is derived from an EMBL/GenBank/DDBJ whole genome shotgun (WGS) entry which is preliminary data.</text>
</comment>
<dbReference type="InterPro" id="IPR009045">
    <property type="entry name" value="Zn_M74/Hedgehog-like"/>
</dbReference>
<keyword evidence="7 9" id="KW-0482">Metalloprotease</keyword>
<dbReference type="Gene3D" id="3.30.1380.10">
    <property type="match status" value="1"/>
</dbReference>
<dbReference type="InterPro" id="IPR000755">
    <property type="entry name" value="A_A_dipeptidase"/>
</dbReference>